<evidence type="ECO:0000313" key="13">
    <source>
        <dbReference type="EMBL" id="MBB5143499.1"/>
    </source>
</evidence>
<dbReference type="InterPro" id="IPR000623">
    <property type="entry name" value="Shikimate_kinase/TSH1"/>
</dbReference>
<dbReference type="PANTHER" id="PTHR21087">
    <property type="entry name" value="SHIKIMATE KINASE"/>
    <property type="match status" value="1"/>
</dbReference>
<dbReference type="InterPro" id="IPR023000">
    <property type="entry name" value="Shikimate_kinase_CS"/>
</dbReference>
<evidence type="ECO:0000256" key="2">
    <source>
        <dbReference type="ARBA" id="ARBA00012154"/>
    </source>
</evidence>
<dbReference type="GO" id="GO:0008652">
    <property type="term" value="P:amino acid biosynthetic process"/>
    <property type="evidence" value="ECO:0007669"/>
    <property type="project" value="UniProtKB-KW"/>
</dbReference>
<dbReference type="NCBIfam" id="NF002988">
    <property type="entry name" value="PRK03731.1"/>
    <property type="match status" value="1"/>
</dbReference>
<dbReference type="Gene3D" id="3.40.50.300">
    <property type="entry name" value="P-loop containing nucleotide triphosphate hydrolases"/>
    <property type="match status" value="1"/>
</dbReference>
<dbReference type="GO" id="GO:0005524">
    <property type="term" value="F:ATP binding"/>
    <property type="evidence" value="ECO:0007669"/>
    <property type="project" value="UniProtKB-UniRule"/>
</dbReference>
<dbReference type="CDD" id="cd00464">
    <property type="entry name" value="SK"/>
    <property type="match status" value="1"/>
</dbReference>
<keyword evidence="8 11" id="KW-0067">ATP-binding</keyword>
<sequence>MPLIFLVGPRACGKTTVGRALAQRLALPFADTDLYLLESTGLTVAQIVALEGWPGFRLRESDALRAIAASHPQGAIVATGGGMVLDEQNRAFMRSQGHVFYLSAPVETLVARLSNNPLTAQRPSLTGGGIADEIRQVLEERLPLYQQTAHHHLDASLHPRRICTLAMEALRALATDAANASQQGMAEFEDEKEEAKAPVFADPQEPRDAHGPDSE</sequence>
<dbReference type="InterPro" id="IPR031322">
    <property type="entry name" value="Shikimate/glucono_kinase"/>
</dbReference>
<comment type="subcellular location">
    <subcellularLocation>
        <location evidence="11">Cytoplasm</location>
    </subcellularLocation>
</comment>
<feature type="binding site" evidence="11">
    <location>
        <position position="141"/>
    </location>
    <ligand>
        <name>substrate</name>
    </ligand>
</feature>
<comment type="function">
    <text evidence="11">Catalyzes the specific phosphorylation of the 3-hydroxyl group of shikimic acid using ATP as a cosubstrate.</text>
</comment>
<comment type="similarity">
    <text evidence="11">Belongs to the shikimate kinase family.</text>
</comment>
<evidence type="ECO:0000313" key="14">
    <source>
        <dbReference type="Proteomes" id="UP000539075"/>
    </source>
</evidence>
<keyword evidence="5 11" id="KW-0808">Transferase</keyword>
<comment type="caution">
    <text evidence="11">Lacks conserved residue(s) required for the propagation of feature annotation.</text>
</comment>
<evidence type="ECO:0000256" key="6">
    <source>
        <dbReference type="ARBA" id="ARBA00022741"/>
    </source>
</evidence>
<keyword evidence="11" id="KW-0479">Metal-binding</keyword>
<feature type="binding site" evidence="11">
    <location>
        <position position="33"/>
    </location>
    <ligand>
        <name>substrate</name>
    </ligand>
</feature>
<name>A0A7W8C354_9BACT</name>
<dbReference type="InterPro" id="IPR027417">
    <property type="entry name" value="P-loop_NTPase"/>
</dbReference>
<organism evidence="13 14">
    <name type="scientific">Desulfovibrio intestinalis</name>
    <dbReference type="NCBI Taxonomy" id="58621"/>
    <lineage>
        <taxon>Bacteria</taxon>
        <taxon>Pseudomonadati</taxon>
        <taxon>Thermodesulfobacteriota</taxon>
        <taxon>Desulfovibrionia</taxon>
        <taxon>Desulfovibrionales</taxon>
        <taxon>Desulfovibrionaceae</taxon>
        <taxon>Desulfovibrio</taxon>
    </lineage>
</organism>
<keyword evidence="14" id="KW-1185">Reference proteome</keyword>
<dbReference type="HAMAP" id="MF_00109">
    <property type="entry name" value="Shikimate_kinase"/>
    <property type="match status" value="1"/>
</dbReference>
<evidence type="ECO:0000256" key="5">
    <source>
        <dbReference type="ARBA" id="ARBA00022679"/>
    </source>
</evidence>
<protein>
    <recommendedName>
        <fullName evidence="2 11">Shikimate kinase</fullName>
        <shortName evidence="11">SK</shortName>
        <ecNumber evidence="2 11">2.7.1.71</ecNumber>
    </recommendedName>
</protein>
<feature type="binding site" evidence="11">
    <location>
        <position position="57"/>
    </location>
    <ligand>
        <name>substrate</name>
    </ligand>
</feature>
<feature type="binding site" evidence="11">
    <location>
        <begin position="11"/>
        <end position="16"/>
    </location>
    <ligand>
        <name>ATP</name>
        <dbReference type="ChEBI" id="CHEBI:30616"/>
    </ligand>
</feature>
<dbReference type="GO" id="GO:0005829">
    <property type="term" value="C:cytosol"/>
    <property type="evidence" value="ECO:0007669"/>
    <property type="project" value="TreeGrafter"/>
</dbReference>
<comment type="subunit">
    <text evidence="11">Monomer.</text>
</comment>
<evidence type="ECO:0000256" key="9">
    <source>
        <dbReference type="ARBA" id="ARBA00023141"/>
    </source>
</evidence>
<evidence type="ECO:0000256" key="1">
    <source>
        <dbReference type="ARBA" id="ARBA00004842"/>
    </source>
</evidence>
<accession>A0A7W8C354</accession>
<feature type="region of interest" description="Disordered" evidence="12">
    <location>
        <begin position="179"/>
        <end position="215"/>
    </location>
</feature>
<gene>
    <name evidence="11" type="primary">aroK</name>
    <name evidence="13" type="ORF">HNQ38_001596</name>
</gene>
<evidence type="ECO:0000256" key="10">
    <source>
        <dbReference type="ARBA" id="ARBA00048567"/>
    </source>
</evidence>
<comment type="catalytic activity">
    <reaction evidence="10 11">
        <text>shikimate + ATP = 3-phosphoshikimate + ADP + H(+)</text>
        <dbReference type="Rhea" id="RHEA:13121"/>
        <dbReference type="ChEBI" id="CHEBI:15378"/>
        <dbReference type="ChEBI" id="CHEBI:30616"/>
        <dbReference type="ChEBI" id="CHEBI:36208"/>
        <dbReference type="ChEBI" id="CHEBI:145989"/>
        <dbReference type="ChEBI" id="CHEBI:456216"/>
        <dbReference type="EC" id="2.7.1.71"/>
    </reaction>
</comment>
<evidence type="ECO:0000256" key="7">
    <source>
        <dbReference type="ARBA" id="ARBA00022777"/>
    </source>
</evidence>
<keyword evidence="4 11" id="KW-0028">Amino-acid biosynthesis</keyword>
<dbReference type="PANTHER" id="PTHR21087:SF21">
    <property type="entry name" value="SHIKIMATE KINASE 2"/>
    <property type="match status" value="1"/>
</dbReference>
<dbReference type="GO" id="GO:0009423">
    <property type="term" value="P:chorismate biosynthetic process"/>
    <property type="evidence" value="ECO:0007669"/>
    <property type="project" value="UniProtKB-UniRule"/>
</dbReference>
<dbReference type="PRINTS" id="PR01100">
    <property type="entry name" value="SHIKIMTKNASE"/>
</dbReference>
<dbReference type="SUPFAM" id="SSF52540">
    <property type="entry name" value="P-loop containing nucleoside triphosphate hydrolases"/>
    <property type="match status" value="1"/>
</dbReference>
<dbReference type="EMBL" id="JACHGO010000004">
    <property type="protein sequence ID" value="MBB5143499.1"/>
    <property type="molecule type" value="Genomic_DNA"/>
</dbReference>
<evidence type="ECO:0000256" key="12">
    <source>
        <dbReference type="SAM" id="MobiDB-lite"/>
    </source>
</evidence>
<proteinExistence type="inferred from homology"/>
<comment type="cofactor">
    <cofactor evidence="11">
        <name>Mg(2+)</name>
        <dbReference type="ChEBI" id="CHEBI:18420"/>
    </cofactor>
    <text evidence="11">Binds 1 Mg(2+) ion per subunit.</text>
</comment>
<keyword evidence="3 11" id="KW-0963">Cytoplasm</keyword>
<dbReference type="RefSeq" id="WP_183719073.1">
    <property type="nucleotide sequence ID" value="NZ_JACHGO010000004.1"/>
</dbReference>
<comment type="caution">
    <text evidence="13">The sequence shown here is derived from an EMBL/GenBank/DDBJ whole genome shotgun (WGS) entry which is preliminary data.</text>
</comment>
<reference evidence="13 14" key="1">
    <citation type="submission" date="2020-08" db="EMBL/GenBank/DDBJ databases">
        <title>Genomic Encyclopedia of Type Strains, Phase IV (KMG-IV): sequencing the most valuable type-strain genomes for metagenomic binning, comparative biology and taxonomic classification.</title>
        <authorList>
            <person name="Goeker M."/>
        </authorList>
    </citation>
    <scope>NUCLEOTIDE SEQUENCE [LARGE SCALE GENOMIC DNA]</scope>
    <source>
        <strain evidence="13 14">DSM 11275</strain>
    </source>
</reference>
<keyword evidence="9 11" id="KW-0057">Aromatic amino acid biosynthesis</keyword>
<evidence type="ECO:0000256" key="11">
    <source>
        <dbReference type="HAMAP-Rule" id="MF_00109"/>
    </source>
</evidence>
<dbReference type="UniPathway" id="UPA00053">
    <property type="reaction ID" value="UER00088"/>
</dbReference>
<feature type="compositionally biased region" description="Basic and acidic residues" evidence="12">
    <location>
        <begin position="204"/>
        <end position="215"/>
    </location>
</feature>
<dbReference type="GO" id="GO:0000287">
    <property type="term" value="F:magnesium ion binding"/>
    <property type="evidence" value="ECO:0007669"/>
    <property type="project" value="UniProtKB-UniRule"/>
</dbReference>
<dbReference type="EC" id="2.7.1.71" evidence="2 11"/>
<comment type="pathway">
    <text evidence="1 11">Metabolic intermediate biosynthesis; chorismate biosynthesis; chorismate from D-erythrose 4-phosphate and phosphoenolpyruvate: step 5/7.</text>
</comment>
<dbReference type="PROSITE" id="PS01128">
    <property type="entry name" value="SHIKIMATE_KINASE"/>
    <property type="match status" value="1"/>
</dbReference>
<feature type="binding site" evidence="11">
    <location>
        <position position="122"/>
    </location>
    <ligand>
        <name>ATP</name>
        <dbReference type="ChEBI" id="CHEBI:30616"/>
    </ligand>
</feature>
<dbReference type="Pfam" id="PF01202">
    <property type="entry name" value="SKI"/>
    <property type="match status" value="1"/>
</dbReference>
<evidence type="ECO:0000256" key="4">
    <source>
        <dbReference type="ARBA" id="ARBA00022605"/>
    </source>
</evidence>
<feature type="binding site" evidence="11">
    <location>
        <position position="15"/>
    </location>
    <ligand>
        <name>Mg(2+)</name>
        <dbReference type="ChEBI" id="CHEBI:18420"/>
    </ligand>
</feature>
<dbReference type="GO" id="GO:0004765">
    <property type="term" value="F:shikimate kinase activity"/>
    <property type="evidence" value="ECO:0007669"/>
    <property type="project" value="UniProtKB-UniRule"/>
</dbReference>
<keyword evidence="6 11" id="KW-0547">Nucleotide-binding</keyword>
<evidence type="ECO:0000256" key="3">
    <source>
        <dbReference type="ARBA" id="ARBA00022490"/>
    </source>
</evidence>
<keyword evidence="7 11" id="KW-0418">Kinase</keyword>
<feature type="binding site" evidence="11">
    <location>
        <position position="81"/>
    </location>
    <ligand>
        <name>substrate</name>
    </ligand>
</feature>
<keyword evidence="11" id="KW-0460">Magnesium</keyword>
<dbReference type="AlphaFoldDB" id="A0A7W8C354"/>
<dbReference type="GO" id="GO:0009073">
    <property type="term" value="P:aromatic amino acid family biosynthetic process"/>
    <property type="evidence" value="ECO:0007669"/>
    <property type="project" value="UniProtKB-KW"/>
</dbReference>
<dbReference type="Proteomes" id="UP000539075">
    <property type="component" value="Unassembled WGS sequence"/>
</dbReference>
<evidence type="ECO:0000256" key="8">
    <source>
        <dbReference type="ARBA" id="ARBA00022840"/>
    </source>
</evidence>